<dbReference type="GO" id="GO:0009052">
    <property type="term" value="P:pentose-phosphate shunt, non-oxidative branch"/>
    <property type="evidence" value="ECO:0007669"/>
    <property type="project" value="TreeGrafter"/>
</dbReference>
<dbReference type="InterPro" id="IPR011860">
    <property type="entry name" value="Rib-5-P_Isoase_Actino"/>
</dbReference>
<evidence type="ECO:0000313" key="10">
    <source>
        <dbReference type="EMBL" id="MBA8806522.1"/>
    </source>
</evidence>
<proteinExistence type="inferred from homology"/>
<evidence type="ECO:0000256" key="4">
    <source>
        <dbReference type="ARBA" id="ARBA00011738"/>
    </source>
</evidence>
<dbReference type="SUPFAM" id="SSF89623">
    <property type="entry name" value="Ribose/Galactose isomerase RpiB/AlsB"/>
    <property type="match status" value="1"/>
</dbReference>
<dbReference type="RefSeq" id="WP_182614235.1">
    <property type="nucleotide sequence ID" value="NZ_BAAATF010000002.1"/>
</dbReference>
<dbReference type="InterPro" id="IPR036569">
    <property type="entry name" value="RpiB_LacA_LacB_sf"/>
</dbReference>
<sequence>MRLHIAADHAGYDLKQHLVGHLTAAGHEVVDHGAHELDPQDDYPSFCISAGEAVVTEPGSLGIVIGGSGNGEQIAANKVSGVRAVLAWSLETAKLGRQHNDANVIAVGGRMHTVEEATSFVEAFVAEPFSGDARHQRRIDQLADYESKRA</sequence>
<feature type="binding site" evidence="9">
    <location>
        <begin position="8"/>
        <end position="9"/>
    </location>
    <ligand>
        <name>D-ribulose 5-phosphate</name>
        <dbReference type="ChEBI" id="CHEBI:58121"/>
    </ligand>
</feature>
<name>A0A7W3J566_9MICO</name>
<dbReference type="PIRSF" id="PIRSF005384">
    <property type="entry name" value="RpiB_LacA_B"/>
    <property type="match status" value="1"/>
</dbReference>
<organism evidence="10 11">
    <name type="scientific">Promicromonospora sukumoe</name>
    <dbReference type="NCBI Taxonomy" id="88382"/>
    <lineage>
        <taxon>Bacteria</taxon>
        <taxon>Bacillati</taxon>
        <taxon>Actinomycetota</taxon>
        <taxon>Actinomycetes</taxon>
        <taxon>Micrococcales</taxon>
        <taxon>Promicromonosporaceae</taxon>
        <taxon>Promicromonospora</taxon>
    </lineage>
</organism>
<comment type="pathway">
    <text evidence="2">Carbohydrate degradation; pentose phosphate pathway; D-ribose 5-phosphate from D-ribulose 5-phosphate (non-oxidative stage): step 1/1.</text>
</comment>
<keyword evidence="7 10" id="KW-0413">Isomerase</keyword>
<dbReference type="NCBIfam" id="TIGR02133">
    <property type="entry name" value="RPI_actino"/>
    <property type="match status" value="1"/>
</dbReference>
<comment type="caution">
    <text evidence="10">The sequence shown here is derived from an EMBL/GenBank/DDBJ whole genome shotgun (WGS) entry which is preliminary data.</text>
</comment>
<comment type="catalytic activity">
    <reaction evidence="1">
        <text>aldehydo-D-ribose 5-phosphate = D-ribulose 5-phosphate</text>
        <dbReference type="Rhea" id="RHEA:14657"/>
        <dbReference type="ChEBI" id="CHEBI:58121"/>
        <dbReference type="ChEBI" id="CHEBI:58273"/>
        <dbReference type="EC" id="5.3.1.6"/>
    </reaction>
</comment>
<dbReference type="InterPro" id="IPR003500">
    <property type="entry name" value="RpiB_LacA_LacB"/>
</dbReference>
<evidence type="ECO:0000256" key="2">
    <source>
        <dbReference type="ARBA" id="ARBA00004988"/>
    </source>
</evidence>
<evidence type="ECO:0000256" key="5">
    <source>
        <dbReference type="ARBA" id="ARBA00011959"/>
    </source>
</evidence>
<dbReference type="AlphaFoldDB" id="A0A7W3J566"/>
<evidence type="ECO:0000256" key="6">
    <source>
        <dbReference type="ARBA" id="ARBA00014007"/>
    </source>
</evidence>
<protein>
    <recommendedName>
        <fullName evidence="6">Ribose-5-phosphate isomerase B</fullName>
        <ecNumber evidence="5">5.3.1.6</ecNumber>
    </recommendedName>
    <alternativeName>
        <fullName evidence="8">Phosphoriboisomerase B</fullName>
    </alternativeName>
</protein>
<evidence type="ECO:0000313" key="11">
    <source>
        <dbReference type="Proteomes" id="UP000540568"/>
    </source>
</evidence>
<feature type="binding site" evidence="9">
    <location>
        <position position="138"/>
    </location>
    <ligand>
        <name>D-ribulose 5-phosphate</name>
        <dbReference type="ChEBI" id="CHEBI:58121"/>
    </ligand>
</feature>
<evidence type="ECO:0000256" key="8">
    <source>
        <dbReference type="ARBA" id="ARBA00032117"/>
    </source>
</evidence>
<dbReference type="PANTHER" id="PTHR30345">
    <property type="entry name" value="RIBOSE-5-PHOSPHATE ISOMERASE B"/>
    <property type="match status" value="1"/>
</dbReference>
<evidence type="ECO:0000256" key="9">
    <source>
        <dbReference type="PIRSR" id="PIRSR005384-2"/>
    </source>
</evidence>
<reference evidence="10 11" key="1">
    <citation type="submission" date="2020-07" db="EMBL/GenBank/DDBJ databases">
        <title>Sequencing the genomes of 1000 actinobacteria strains.</title>
        <authorList>
            <person name="Klenk H.-P."/>
        </authorList>
    </citation>
    <scope>NUCLEOTIDE SEQUENCE [LARGE SCALE GENOMIC DNA]</scope>
    <source>
        <strain evidence="10 11">DSM 44121</strain>
    </source>
</reference>
<dbReference type="EC" id="5.3.1.6" evidence="5"/>
<dbReference type="Gene3D" id="3.40.1400.10">
    <property type="entry name" value="Sugar-phosphate isomerase, RpiB/LacA/LacB"/>
    <property type="match status" value="1"/>
</dbReference>
<dbReference type="Proteomes" id="UP000540568">
    <property type="component" value="Unassembled WGS sequence"/>
</dbReference>
<evidence type="ECO:0000256" key="7">
    <source>
        <dbReference type="ARBA" id="ARBA00023235"/>
    </source>
</evidence>
<gene>
    <name evidence="10" type="ORF">FHX71_000464</name>
</gene>
<dbReference type="GO" id="GO:0004751">
    <property type="term" value="F:ribose-5-phosphate isomerase activity"/>
    <property type="evidence" value="ECO:0007669"/>
    <property type="project" value="UniProtKB-EC"/>
</dbReference>
<dbReference type="PANTHER" id="PTHR30345:SF0">
    <property type="entry name" value="DNA DAMAGE-REPAIR_TOLERATION PROTEIN DRT102"/>
    <property type="match status" value="1"/>
</dbReference>
<accession>A0A7W3J566</accession>
<feature type="binding site" evidence="9">
    <location>
        <position position="100"/>
    </location>
    <ligand>
        <name>D-ribulose 5-phosphate</name>
        <dbReference type="ChEBI" id="CHEBI:58121"/>
    </ligand>
</feature>
<dbReference type="EMBL" id="JACGWV010000001">
    <property type="protein sequence ID" value="MBA8806522.1"/>
    <property type="molecule type" value="Genomic_DNA"/>
</dbReference>
<comment type="similarity">
    <text evidence="3">Belongs to the LacAB/RpiB family.</text>
</comment>
<dbReference type="NCBIfam" id="NF004051">
    <property type="entry name" value="PRK05571.1"/>
    <property type="match status" value="1"/>
</dbReference>
<comment type="subunit">
    <text evidence="4">Homodimer.</text>
</comment>
<dbReference type="NCBIfam" id="TIGR00689">
    <property type="entry name" value="rpiB_lacA_lacB"/>
    <property type="match status" value="1"/>
</dbReference>
<evidence type="ECO:0000256" key="1">
    <source>
        <dbReference type="ARBA" id="ARBA00001713"/>
    </source>
</evidence>
<feature type="binding site" evidence="9">
    <location>
        <position position="134"/>
    </location>
    <ligand>
        <name>D-ribulose 5-phosphate</name>
        <dbReference type="ChEBI" id="CHEBI:58121"/>
    </ligand>
</feature>
<dbReference type="GO" id="GO:0019316">
    <property type="term" value="P:D-allose catabolic process"/>
    <property type="evidence" value="ECO:0007669"/>
    <property type="project" value="TreeGrafter"/>
</dbReference>
<keyword evidence="11" id="KW-1185">Reference proteome</keyword>
<feature type="binding site" evidence="9">
    <location>
        <position position="110"/>
    </location>
    <ligand>
        <name>D-ribulose 5-phosphate</name>
        <dbReference type="ChEBI" id="CHEBI:58121"/>
    </ligand>
</feature>
<feature type="binding site" evidence="9">
    <location>
        <begin position="67"/>
        <end position="71"/>
    </location>
    <ligand>
        <name>D-ribulose 5-phosphate</name>
        <dbReference type="ChEBI" id="CHEBI:58121"/>
    </ligand>
</feature>
<evidence type="ECO:0000256" key="3">
    <source>
        <dbReference type="ARBA" id="ARBA00008754"/>
    </source>
</evidence>
<dbReference type="Pfam" id="PF02502">
    <property type="entry name" value="LacAB_rpiB"/>
    <property type="match status" value="1"/>
</dbReference>